<evidence type="ECO:0000313" key="10">
    <source>
        <dbReference type="Proteomes" id="UP000289886"/>
    </source>
</evidence>
<dbReference type="EMBL" id="SCEB01005283">
    <property type="protein sequence ID" value="RXM93020.1"/>
    <property type="molecule type" value="Genomic_DNA"/>
</dbReference>
<keyword evidence="4 7" id="KW-0732">Signal</keyword>
<dbReference type="Pfam" id="PF00386">
    <property type="entry name" value="C1q"/>
    <property type="match status" value="1"/>
</dbReference>
<comment type="caution">
    <text evidence="9">The sequence shown here is derived from an EMBL/GenBank/DDBJ whole genome shotgun (WGS) entry which is preliminary data.</text>
</comment>
<feature type="signal peptide" evidence="7">
    <location>
        <begin position="1"/>
        <end position="23"/>
    </location>
</feature>
<dbReference type="PANTHER" id="PTHR15427">
    <property type="entry name" value="EMILIN ELASTIN MICROFIBRIL INTERFACE-LOCATED PROTEIN ELASTIN MICROFIBRIL INTERFACER"/>
    <property type="match status" value="1"/>
</dbReference>
<feature type="chain" id="PRO_5019318345" evidence="7">
    <location>
        <begin position="24"/>
        <end position="211"/>
    </location>
</feature>
<feature type="region of interest" description="Disordered" evidence="6">
    <location>
        <begin position="39"/>
        <end position="75"/>
    </location>
</feature>
<feature type="compositionally biased region" description="Basic and acidic residues" evidence="6">
    <location>
        <begin position="48"/>
        <end position="62"/>
    </location>
</feature>
<dbReference type="InterPro" id="IPR008983">
    <property type="entry name" value="Tumour_necrosis_fac-like_dom"/>
</dbReference>
<feature type="domain" description="C1q" evidence="8">
    <location>
        <begin position="78"/>
        <end position="211"/>
    </location>
</feature>
<accession>A0A444UY21</accession>
<evidence type="ECO:0000256" key="2">
    <source>
        <dbReference type="ARBA" id="ARBA00022525"/>
    </source>
</evidence>
<evidence type="ECO:0000256" key="5">
    <source>
        <dbReference type="ARBA" id="ARBA00023119"/>
    </source>
</evidence>
<sequence length="211" mass="22341">MPFAAVVLLALVLMGCCVQEVALVDDGLKVCNAGIPGIPGSPGTHGPAGRDGRDGNPGHHGEIGQAGHPGEAGPPGQVKSAIVAFHVGLSSSKPPSGSPIKFTKLFYNDQKAYNVATGEFTAPRSGLYFFTYQLTVVSVNVKVTLRKNDEVAQYTQCDDLGKTIQASGAAVISLLKSDRVWLQVYDDSYNGLYTDSNDDTTFTGFLLYLLE</sequence>
<proteinExistence type="predicted"/>
<keyword evidence="5" id="KW-0176">Collagen</keyword>
<dbReference type="PANTHER" id="PTHR15427:SF21">
    <property type="entry name" value="COMPLEMENT C1Q AND TUMOR NECROSIS FACTOR-RELATED PROTEIN 9A"/>
    <property type="match status" value="1"/>
</dbReference>
<name>A0A444UY21_ACIRT</name>
<comment type="subcellular location">
    <subcellularLocation>
        <location evidence="1">Secreted</location>
        <location evidence="1">Extracellular space</location>
        <location evidence="1">Extracellular matrix</location>
    </subcellularLocation>
</comment>
<dbReference type="PRINTS" id="PR00007">
    <property type="entry name" value="COMPLEMNTC1Q"/>
</dbReference>
<dbReference type="InterPro" id="IPR001073">
    <property type="entry name" value="C1q_dom"/>
</dbReference>
<evidence type="ECO:0000256" key="4">
    <source>
        <dbReference type="ARBA" id="ARBA00022729"/>
    </source>
</evidence>
<dbReference type="SMART" id="SM00110">
    <property type="entry name" value="C1Q"/>
    <property type="match status" value="1"/>
</dbReference>
<dbReference type="PROSITE" id="PS50871">
    <property type="entry name" value="C1Q"/>
    <property type="match status" value="1"/>
</dbReference>
<dbReference type="InterPro" id="IPR008160">
    <property type="entry name" value="Collagen"/>
</dbReference>
<dbReference type="AlphaFoldDB" id="A0A444UY21"/>
<gene>
    <name evidence="9" type="ORF">EOD39_19519</name>
</gene>
<dbReference type="Pfam" id="PF01391">
    <property type="entry name" value="Collagen"/>
    <property type="match status" value="1"/>
</dbReference>
<evidence type="ECO:0000256" key="1">
    <source>
        <dbReference type="ARBA" id="ARBA00004498"/>
    </source>
</evidence>
<evidence type="ECO:0000256" key="3">
    <source>
        <dbReference type="ARBA" id="ARBA00022530"/>
    </source>
</evidence>
<evidence type="ECO:0000259" key="8">
    <source>
        <dbReference type="PROSITE" id="PS50871"/>
    </source>
</evidence>
<evidence type="ECO:0000313" key="9">
    <source>
        <dbReference type="EMBL" id="RXM93020.1"/>
    </source>
</evidence>
<reference evidence="9 10" key="1">
    <citation type="submission" date="2019-01" db="EMBL/GenBank/DDBJ databases">
        <title>Draft Genome and Complete Hox-Cluster Characterization of the Sterlet Sturgeon (Acipenser ruthenus).</title>
        <authorList>
            <person name="Wei Q."/>
        </authorList>
    </citation>
    <scope>NUCLEOTIDE SEQUENCE [LARGE SCALE GENOMIC DNA]</scope>
    <source>
        <strain evidence="9">WHYD16114868_AA</strain>
        <tissue evidence="9">Blood</tissue>
    </source>
</reference>
<evidence type="ECO:0000256" key="6">
    <source>
        <dbReference type="SAM" id="MobiDB-lite"/>
    </source>
</evidence>
<dbReference type="InterPro" id="IPR050392">
    <property type="entry name" value="Collagen/C1q_domain"/>
</dbReference>
<dbReference type="Proteomes" id="UP000289886">
    <property type="component" value="Unassembled WGS sequence"/>
</dbReference>
<organism evidence="9 10">
    <name type="scientific">Acipenser ruthenus</name>
    <name type="common">Sterlet sturgeon</name>
    <dbReference type="NCBI Taxonomy" id="7906"/>
    <lineage>
        <taxon>Eukaryota</taxon>
        <taxon>Metazoa</taxon>
        <taxon>Chordata</taxon>
        <taxon>Craniata</taxon>
        <taxon>Vertebrata</taxon>
        <taxon>Euteleostomi</taxon>
        <taxon>Actinopterygii</taxon>
        <taxon>Chondrostei</taxon>
        <taxon>Acipenseriformes</taxon>
        <taxon>Acipenseridae</taxon>
        <taxon>Acipenser</taxon>
    </lineage>
</organism>
<evidence type="ECO:0000256" key="7">
    <source>
        <dbReference type="SAM" id="SignalP"/>
    </source>
</evidence>
<dbReference type="GO" id="GO:0005581">
    <property type="term" value="C:collagen trimer"/>
    <property type="evidence" value="ECO:0007669"/>
    <property type="project" value="UniProtKB-KW"/>
</dbReference>
<dbReference type="FunFam" id="2.60.120.40:FF:000001">
    <property type="entry name" value="Complement C1q B chain"/>
    <property type="match status" value="1"/>
</dbReference>
<dbReference type="Gene3D" id="2.60.120.40">
    <property type="match status" value="1"/>
</dbReference>
<keyword evidence="3" id="KW-0272">Extracellular matrix</keyword>
<keyword evidence="2" id="KW-0964">Secreted</keyword>
<keyword evidence="10" id="KW-1185">Reference proteome</keyword>
<dbReference type="SUPFAM" id="SSF49842">
    <property type="entry name" value="TNF-like"/>
    <property type="match status" value="1"/>
</dbReference>
<protein>
    <submittedName>
        <fullName evidence="9">Adiponectin</fullName>
    </submittedName>
</protein>